<dbReference type="InterPro" id="IPR001752">
    <property type="entry name" value="Kinesin_motor_dom"/>
</dbReference>
<dbReference type="AlphaFoldDB" id="L2GUV3"/>
<dbReference type="STRING" id="948595.L2GUV3"/>
<feature type="domain" description="Kinesin motor" evidence="7">
    <location>
        <begin position="4"/>
        <end position="305"/>
    </location>
</feature>
<keyword evidence="1 5" id="KW-0547">Nucleotide-binding</keyword>
<keyword evidence="4 5" id="KW-0505">Motor protein</keyword>
<dbReference type="GO" id="GO:0005524">
    <property type="term" value="F:ATP binding"/>
    <property type="evidence" value="ECO:0007669"/>
    <property type="project" value="UniProtKB-UniRule"/>
</dbReference>
<dbReference type="GeneID" id="19879039"/>
<keyword evidence="3" id="KW-0175">Coiled coil</keyword>
<evidence type="ECO:0000256" key="6">
    <source>
        <dbReference type="RuleBase" id="RU000394"/>
    </source>
</evidence>
<dbReference type="InterPro" id="IPR027417">
    <property type="entry name" value="P-loop_NTPase"/>
</dbReference>
<dbReference type="GO" id="GO:0007018">
    <property type="term" value="P:microtubule-based movement"/>
    <property type="evidence" value="ECO:0007669"/>
    <property type="project" value="InterPro"/>
</dbReference>
<dbReference type="PANTHER" id="PTHR47968">
    <property type="entry name" value="CENTROMERE PROTEIN E"/>
    <property type="match status" value="1"/>
</dbReference>
<dbReference type="VEuPathDB" id="MicrosporidiaDB:VCUG_01158"/>
<keyword evidence="9" id="KW-1185">Reference proteome</keyword>
<dbReference type="EMBL" id="GL877419">
    <property type="protein sequence ID" value="ELA47389.1"/>
    <property type="molecule type" value="Genomic_DNA"/>
</dbReference>
<dbReference type="OrthoDB" id="3176171at2759"/>
<dbReference type="GO" id="GO:0000278">
    <property type="term" value="P:mitotic cell cycle"/>
    <property type="evidence" value="ECO:0007669"/>
    <property type="project" value="TreeGrafter"/>
</dbReference>
<dbReference type="InterPro" id="IPR027640">
    <property type="entry name" value="Kinesin-like_fam"/>
</dbReference>
<accession>L2GUV3</accession>
<comment type="similarity">
    <text evidence="5 6">Belongs to the TRAFAC class myosin-kinesin ATPase superfamily. Kinesin family.</text>
</comment>
<dbReference type="InterPro" id="IPR019821">
    <property type="entry name" value="Kinesin_motor_CS"/>
</dbReference>
<evidence type="ECO:0000256" key="3">
    <source>
        <dbReference type="ARBA" id="ARBA00023054"/>
    </source>
</evidence>
<sequence>MSEKVSVYVRVRNNLEKGLDKDRNDIWFLKDDLLHQRVDEDNFISYFCYKKVFYMVNNCDLYKECIEPNIQPFMSGKSLTVFAYGQTGSGKTHTMTGKQTDMGIIGRTLEAIYDSMNGSAECYLSYFEIYNENIIDLINTSNKPRIFTYNNELIVKGIEKTPVASLEKSLRLITGCEERRKTGQTLFNIRSSRSHTIFKLELKNANTTSMMTLIDLAGSEKASGTSLRIREGVYINKSLLALGKVINSLNKNEFTSYRESKLTRVLQSSMTGNVTLIALCMISPDQKCLDESISTLNFASRLCQIEMKNRMYNSKQLPAESVLCDNCKKQLNKKEKKLSVDEITDSSSVEDFTLINPDKVKEKNSTEQIIHLQNKRIHSLESMVITLLGQNPSQRENEIFTLEKNMFNLQLEMLKKPDMIKGDEDFEINQKIS</sequence>
<dbReference type="PRINTS" id="PR00380">
    <property type="entry name" value="KINESINHEAVY"/>
</dbReference>
<dbReference type="GO" id="GO:0008017">
    <property type="term" value="F:microtubule binding"/>
    <property type="evidence" value="ECO:0007669"/>
    <property type="project" value="InterPro"/>
</dbReference>
<evidence type="ECO:0000256" key="4">
    <source>
        <dbReference type="ARBA" id="ARBA00023175"/>
    </source>
</evidence>
<dbReference type="GO" id="GO:0005874">
    <property type="term" value="C:microtubule"/>
    <property type="evidence" value="ECO:0007669"/>
    <property type="project" value="UniProtKB-KW"/>
</dbReference>
<dbReference type="Gene3D" id="3.40.850.10">
    <property type="entry name" value="Kinesin motor domain"/>
    <property type="match status" value="1"/>
</dbReference>
<dbReference type="InterPro" id="IPR036961">
    <property type="entry name" value="Kinesin_motor_dom_sf"/>
</dbReference>
<dbReference type="SUPFAM" id="SSF52540">
    <property type="entry name" value="P-loop containing nucleoside triphosphate hydrolases"/>
    <property type="match status" value="1"/>
</dbReference>
<protein>
    <recommendedName>
        <fullName evidence="6">Kinesin-like protein</fullName>
    </recommendedName>
</protein>
<evidence type="ECO:0000256" key="1">
    <source>
        <dbReference type="ARBA" id="ARBA00022741"/>
    </source>
</evidence>
<evidence type="ECO:0000259" key="7">
    <source>
        <dbReference type="PROSITE" id="PS50067"/>
    </source>
</evidence>
<evidence type="ECO:0000256" key="2">
    <source>
        <dbReference type="ARBA" id="ARBA00022840"/>
    </source>
</evidence>
<dbReference type="SMART" id="SM00129">
    <property type="entry name" value="KISc"/>
    <property type="match status" value="1"/>
</dbReference>
<dbReference type="Pfam" id="PF00225">
    <property type="entry name" value="Kinesin"/>
    <property type="match status" value="1"/>
</dbReference>
<keyword evidence="2 5" id="KW-0067">ATP-binding</keyword>
<dbReference type="RefSeq" id="XP_008074176.1">
    <property type="nucleotide sequence ID" value="XM_008075985.1"/>
</dbReference>
<proteinExistence type="inferred from homology"/>
<dbReference type="PANTHER" id="PTHR47968:SF75">
    <property type="entry name" value="CENTROMERE-ASSOCIATED PROTEIN E"/>
    <property type="match status" value="1"/>
</dbReference>
<keyword evidence="6" id="KW-0493">Microtubule</keyword>
<dbReference type="PROSITE" id="PS00411">
    <property type="entry name" value="KINESIN_MOTOR_1"/>
    <property type="match status" value="1"/>
</dbReference>
<reference evidence="9" key="1">
    <citation type="submission" date="2011-03" db="EMBL/GenBank/DDBJ databases">
        <title>The genome sequence of Vavraia culicis strain floridensis.</title>
        <authorList>
            <consortium name="The Broad Institute Genome Sequencing Platform"/>
            <person name="Cuomo C."/>
            <person name="Becnel J."/>
            <person name="Sanscrainte N."/>
            <person name="Young S.K."/>
            <person name="Zeng Q."/>
            <person name="Gargeya S."/>
            <person name="Fitzgerald M."/>
            <person name="Haas B."/>
            <person name="Abouelleil A."/>
            <person name="Alvarado L."/>
            <person name="Arachchi H.M."/>
            <person name="Berlin A."/>
            <person name="Chapman S.B."/>
            <person name="Gearin G."/>
            <person name="Goldberg J."/>
            <person name="Griggs A."/>
            <person name="Gujja S."/>
            <person name="Hansen M."/>
            <person name="Heiman D."/>
            <person name="Howarth C."/>
            <person name="Larimer J."/>
            <person name="Lui A."/>
            <person name="MacDonald P.J.P."/>
            <person name="McCowen C."/>
            <person name="Montmayeur A."/>
            <person name="Murphy C."/>
            <person name="Neiman D."/>
            <person name="Pearson M."/>
            <person name="Priest M."/>
            <person name="Roberts A."/>
            <person name="Saif S."/>
            <person name="Shea T."/>
            <person name="Sisk P."/>
            <person name="Stolte C."/>
            <person name="Sykes S."/>
            <person name="Wortman J."/>
            <person name="Nusbaum C."/>
            <person name="Birren B."/>
        </authorList>
    </citation>
    <scope>NUCLEOTIDE SEQUENCE [LARGE SCALE GENOMIC DNA]</scope>
    <source>
        <strain evidence="9">floridensis</strain>
    </source>
</reference>
<gene>
    <name evidence="8" type="ORF">VCUG_01158</name>
</gene>
<name>L2GUV3_VAVCU</name>
<dbReference type="InParanoid" id="L2GUV3"/>
<dbReference type="PROSITE" id="PS50067">
    <property type="entry name" value="KINESIN_MOTOR_2"/>
    <property type="match status" value="1"/>
</dbReference>
<evidence type="ECO:0000313" key="9">
    <source>
        <dbReference type="Proteomes" id="UP000011081"/>
    </source>
</evidence>
<evidence type="ECO:0000256" key="5">
    <source>
        <dbReference type="PROSITE-ProRule" id="PRU00283"/>
    </source>
</evidence>
<feature type="binding site" evidence="5">
    <location>
        <begin position="85"/>
        <end position="92"/>
    </location>
    <ligand>
        <name>ATP</name>
        <dbReference type="ChEBI" id="CHEBI:30616"/>
    </ligand>
</feature>
<dbReference type="GO" id="GO:0003777">
    <property type="term" value="F:microtubule motor activity"/>
    <property type="evidence" value="ECO:0007669"/>
    <property type="project" value="InterPro"/>
</dbReference>
<dbReference type="OMA" id="CIEPNIQ"/>
<evidence type="ECO:0000313" key="8">
    <source>
        <dbReference type="EMBL" id="ELA47389.1"/>
    </source>
</evidence>
<dbReference type="HOGENOM" id="CLU_001485_2_1_1"/>
<organism evidence="8 9">
    <name type="scientific">Vavraia culicis (isolate floridensis)</name>
    <name type="common">Microsporidian parasite</name>
    <dbReference type="NCBI Taxonomy" id="948595"/>
    <lineage>
        <taxon>Eukaryota</taxon>
        <taxon>Fungi</taxon>
        <taxon>Fungi incertae sedis</taxon>
        <taxon>Microsporidia</taxon>
        <taxon>Pleistophoridae</taxon>
        <taxon>Vavraia</taxon>
    </lineage>
</organism>
<dbReference type="Proteomes" id="UP000011081">
    <property type="component" value="Unassembled WGS sequence"/>
</dbReference>